<dbReference type="PANTHER" id="PTHR12110:SF41">
    <property type="entry name" value="INOSOSE DEHYDRATASE"/>
    <property type="match status" value="1"/>
</dbReference>
<dbReference type="EMBL" id="CP150096">
    <property type="protein sequence ID" value="WZN45938.1"/>
    <property type="molecule type" value="Genomic_DNA"/>
</dbReference>
<protein>
    <submittedName>
        <fullName evidence="3">Sugar phosphate isomerase/epimerase</fullName>
    </submittedName>
</protein>
<dbReference type="PROSITE" id="PS51318">
    <property type="entry name" value="TAT"/>
    <property type="match status" value="1"/>
</dbReference>
<dbReference type="PANTHER" id="PTHR12110">
    <property type="entry name" value="HYDROXYPYRUVATE ISOMERASE"/>
    <property type="match status" value="1"/>
</dbReference>
<feature type="chain" id="PRO_5046842955" evidence="1">
    <location>
        <begin position="25"/>
        <end position="287"/>
    </location>
</feature>
<dbReference type="Proteomes" id="UP001449657">
    <property type="component" value="Chromosome"/>
</dbReference>
<dbReference type="InterPro" id="IPR050312">
    <property type="entry name" value="IolE/XylAMocC-like"/>
</dbReference>
<name>A0ABZ2Z2N0_9BACT</name>
<dbReference type="InterPro" id="IPR013022">
    <property type="entry name" value="Xyl_isomerase-like_TIM-brl"/>
</dbReference>
<sequence>MQRRNFIKSLAIGAAGLSTSSLWASPSASKKLGIQLYTVRDAVAKDLPGTLERLAKLGYNKLEIYGYNGTFFGKSVSEFKSILSGTGMQVRSSHHLPGHAMKMKGTLLDGWDKAVEDMHAIGAKYMACAYLFPEERTGEFYAKLPDLLNKSGEKTKSAGIQFAYHNHDFEFEKYNDSLLYEYLLKNTDPAMMNMEMDLYWAVKAKQDPVSWFERYPGRFPLWHVKDLEKGSEDITEVGNGSIDFDRIFAARKKAGMKEWFVEQDESKGDIFKSIEQSHRYLDTKKFA</sequence>
<feature type="signal peptide" evidence="1">
    <location>
        <begin position="1"/>
        <end position="24"/>
    </location>
</feature>
<dbReference type="GO" id="GO:0016853">
    <property type="term" value="F:isomerase activity"/>
    <property type="evidence" value="ECO:0007669"/>
    <property type="project" value="UniProtKB-KW"/>
</dbReference>
<keyword evidence="1" id="KW-0732">Signal</keyword>
<evidence type="ECO:0000256" key="1">
    <source>
        <dbReference type="SAM" id="SignalP"/>
    </source>
</evidence>
<dbReference type="InterPro" id="IPR036237">
    <property type="entry name" value="Xyl_isomerase-like_sf"/>
</dbReference>
<accession>A0ABZ2Z2N0</accession>
<proteinExistence type="predicted"/>
<evidence type="ECO:0000259" key="2">
    <source>
        <dbReference type="Pfam" id="PF01261"/>
    </source>
</evidence>
<dbReference type="Pfam" id="PF01261">
    <property type="entry name" value="AP_endonuc_2"/>
    <property type="match status" value="1"/>
</dbReference>
<reference evidence="3 4" key="1">
    <citation type="submission" date="2024-03" db="EMBL/GenBank/DDBJ databases">
        <title>Chitinophaga caseinilytica sp. nov., a casein hydrolysing bacterium isolated from forest soil.</title>
        <authorList>
            <person name="Lee D.S."/>
            <person name="Han D.M."/>
            <person name="Baek J.H."/>
            <person name="Choi D.G."/>
            <person name="Jeon J.H."/>
            <person name="Jeon C.O."/>
        </authorList>
    </citation>
    <scope>NUCLEOTIDE SEQUENCE [LARGE SCALE GENOMIC DNA]</scope>
    <source>
        <strain evidence="3 4">KACC 19118</strain>
    </source>
</reference>
<keyword evidence="3" id="KW-0413">Isomerase</keyword>
<feature type="domain" description="Xylose isomerase-like TIM barrel" evidence="2">
    <location>
        <begin position="52"/>
        <end position="278"/>
    </location>
</feature>
<dbReference type="Gene3D" id="3.20.20.150">
    <property type="entry name" value="Divalent-metal-dependent TIM barrel enzymes"/>
    <property type="match status" value="1"/>
</dbReference>
<keyword evidence="4" id="KW-1185">Reference proteome</keyword>
<organism evidence="3 4">
    <name type="scientific">Chitinophaga caseinilytica</name>
    <dbReference type="NCBI Taxonomy" id="2267521"/>
    <lineage>
        <taxon>Bacteria</taxon>
        <taxon>Pseudomonadati</taxon>
        <taxon>Bacteroidota</taxon>
        <taxon>Chitinophagia</taxon>
        <taxon>Chitinophagales</taxon>
        <taxon>Chitinophagaceae</taxon>
        <taxon>Chitinophaga</taxon>
    </lineage>
</organism>
<dbReference type="InterPro" id="IPR006311">
    <property type="entry name" value="TAT_signal"/>
</dbReference>
<gene>
    <name evidence="3" type="ORF">WJU22_23860</name>
</gene>
<evidence type="ECO:0000313" key="4">
    <source>
        <dbReference type="Proteomes" id="UP001449657"/>
    </source>
</evidence>
<dbReference type="SUPFAM" id="SSF51658">
    <property type="entry name" value="Xylose isomerase-like"/>
    <property type="match status" value="1"/>
</dbReference>
<dbReference type="RefSeq" id="WP_341840679.1">
    <property type="nucleotide sequence ID" value="NZ_CP149792.1"/>
</dbReference>
<evidence type="ECO:0000313" key="3">
    <source>
        <dbReference type="EMBL" id="WZN45938.1"/>
    </source>
</evidence>